<sequence length="85" mass="9921">MPSCYVYTFLHPTTRLFLLLISKIIQRTSNSKRIRDAEWESRWDLRAFGLIAGKEVHRTTAVWRNGPTSVEATSPPKDDCMHIFR</sequence>
<dbReference type="Proteomes" id="UP001063166">
    <property type="component" value="Unassembled WGS sequence"/>
</dbReference>
<comment type="caution">
    <text evidence="1">The sequence shown here is derived from an EMBL/GenBank/DDBJ whole genome shotgun (WGS) entry which is preliminary data.</text>
</comment>
<dbReference type="EMBL" id="BRPK01000012">
    <property type="protein sequence ID" value="GLB42786.1"/>
    <property type="molecule type" value="Genomic_DNA"/>
</dbReference>
<gene>
    <name evidence="1" type="ORF">LshimejAT787_1202350</name>
</gene>
<name>A0A9P3PW79_LYOSH</name>
<keyword evidence="2" id="KW-1185">Reference proteome</keyword>
<evidence type="ECO:0000313" key="2">
    <source>
        <dbReference type="Proteomes" id="UP001063166"/>
    </source>
</evidence>
<reference evidence="1" key="1">
    <citation type="submission" date="2022-07" db="EMBL/GenBank/DDBJ databases">
        <title>The genome of Lyophyllum shimeji provides insight into the initial evolution of ectomycorrhizal fungal genome.</title>
        <authorList>
            <person name="Kobayashi Y."/>
            <person name="Shibata T."/>
            <person name="Hirakawa H."/>
            <person name="Shigenobu S."/>
            <person name="Nishiyama T."/>
            <person name="Yamada A."/>
            <person name="Hasebe M."/>
            <person name="Kawaguchi M."/>
        </authorList>
    </citation>
    <scope>NUCLEOTIDE SEQUENCE</scope>
    <source>
        <strain evidence="1">AT787</strain>
    </source>
</reference>
<dbReference type="AlphaFoldDB" id="A0A9P3PW79"/>
<accession>A0A9P3PW79</accession>
<proteinExistence type="predicted"/>
<evidence type="ECO:0000313" key="1">
    <source>
        <dbReference type="EMBL" id="GLB42786.1"/>
    </source>
</evidence>
<protein>
    <submittedName>
        <fullName evidence="1">Uncharacterized protein</fullName>
    </submittedName>
</protein>
<organism evidence="1 2">
    <name type="scientific">Lyophyllum shimeji</name>
    <name type="common">Hon-shimeji</name>
    <name type="synonym">Tricholoma shimeji</name>
    <dbReference type="NCBI Taxonomy" id="47721"/>
    <lineage>
        <taxon>Eukaryota</taxon>
        <taxon>Fungi</taxon>
        <taxon>Dikarya</taxon>
        <taxon>Basidiomycota</taxon>
        <taxon>Agaricomycotina</taxon>
        <taxon>Agaricomycetes</taxon>
        <taxon>Agaricomycetidae</taxon>
        <taxon>Agaricales</taxon>
        <taxon>Tricholomatineae</taxon>
        <taxon>Lyophyllaceae</taxon>
        <taxon>Lyophyllum</taxon>
    </lineage>
</organism>